<name>A0ACB9V1K2_9CETA</name>
<dbReference type="Proteomes" id="UP001057279">
    <property type="component" value="Linkage Group LG07"/>
</dbReference>
<dbReference type="EMBL" id="CM043032">
    <property type="protein sequence ID" value="KAI4583494.1"/>
    <property type="molecule type" value="Genomic_DNA"/>
</dbReference>
<evidence type="ECO:0000313" key="1">
    <source>
        <dbReference type="EMBL" id="KAI4583494.1"/>
    </source>
</evidence>
<gene>
    <name evidence="1" type="ORF">MJG53_008707</name>
</gene>
<reference evidence="1" key="1">
    <citation type="submission" date="2022-03" db="EMBL/GenBank/DDBJ databases">
        <title>Genomic analyses of argali, domestic sheep and their hybrids provide insights into chromosomal evolution, heterosis and genetic basis of agronomic traits.</title>
        <authorList>
            <person name="Li M."/>
        </authorList>
    </citation>
    <scope>NUCLEOTIDE SEQUENCE</scope>
    <source>
        <strain evidence="1">F1 hybrid</strain>
    </source>
</reference>
<organism evidence="1 2">
    <name type="scientific">Ovis ammon polii x Ovis aries</name>
    <dbReference type="NCBI Taxonomy" id="2918886"/>
    <lineage>
        <taxon>Eukaryota</taxon>
        <taxon>Metazoa</taxon>
        <taxon>Chordata</taxon>
        <taxon>Craniata</taxon>
        <taxon>Vertebrata</taxon>
        <taxon>Euteleostomi</taxon>
        <taxon>Mammalia</taxon>
        <taxon>Eutheria</taxon>
        <taxon>Laurasiatheria</taxon>
        <taxon>Artiodactyla</taxon>
        <taxon>Ruminantia</taxon>
        <taxon>Pecora</taxon>
        <taxon>Bovidae</taxon>
        <taxon>Caprinae</taxon>
        <taxon>Ovis</taxon>
    </lineage>
</organism>
<sequence>MGLLELMISKEKGSGDMARRALKLASWTSVALAASGICLYSNKYLDPSDFGAVRVGRAVATTAVISYDYLTSLKSVPYGSEEYLQLRSKLLPLSMRPETELTSVSMPGCNLLAPCLGKHPRKSKGHRLFRAGIWDDCFSIPEFYILGEGVILCQPLELRHT</sequence>
<comment type="caution">
    <text evidence="1">The sequence shown here is derived from an EMBL/GenBank/DDBJ whole genome shotgun (WGS) entry which is preliminary data.</text>
</comment>
<protein>
    <submittedName>
        <fullName evidence="1">Uncharacterized protein</fullName>
    </submittedName>
</protein>
<keyword evidence="2" id="KW-1185">Reference proteome</keyword>
<accession>A0ACB9V1K2</accession>
<proteinExistence type="predicted"/>
<feature type="non-terminal residue" evidence="1">
    <location>
        <position position="161"/>
    </location>
</feature>
<evidence type="ECO:0000313" key="2">
    <source>
        <dbReference type="Proteomes" id="UP001057279"/>
    </source>
</evidence>